<feature type="domain" description="NAD-dependent epimerase/dehydratase" evidence="1">
    <location>
        <begin position="3"/>
        <end position="223"/>
    </location>
</feature>
<dbReference type="InterPro" id="IPR001509">
    <property type="entry name" value="Epimerase_deHydtase"/>
</dbReference>
<evidence type="ECO:0000313" key="3">
    <source>
        <dbReference type="Proteomes" id="UP000632222"/>
    </source>
</evidence>
<dbReference type="RefSeq" id="WP_189007394.1">
    <property type="nucleotide sequence ID" value="NZ_BMOD01000028.1"/>
</dbReference>
<dbReference type="Gene3D" id="3.40.50.720">
    <property type="entry name" value="NAD(P)-binding Rossmann-like Domain"/>
    <property type="match status" value="1"/>
</dbReference>
<dbReference type="Proteomes" id="UP000632222">
    <property type="component" value="Unassembled WGS sequence"/>
</dbReference>
<dbReference type="InterPro" id="IPR051783">
    <property type="entry name" value="NAD(P)-dependent_oxidoreduct"/>
</dbReference>
<proteinExistence type="predicted"/>
<evidence type="ECO:0000313" key="2">
    <source>
        <dbReference type="EMBL" id="GGJ54060.1"/>
    </source>
</evidence>
<reference evidence="3" key="1">
    <citation type="journal article" date="2019" name="Int. J. Syst. Evol. Microbiol.">
        <title>The Global Catalogue of Microorganisms (GCM) 10K type strain sequencing project: providing services to taxonomists for standard genome sequencing and annotation.</title>
        <authorList>
            <consortium name="The Broad Institute Genomics Platform"/>
            <consortium name="The Broad Institute Genome Sequencing Center for Infectious Disease"/>
            <person name="Wu L."/>
            <person name="Ma J."/>
        </authorList>
    </citation>
    <scope>NUCLEOTIDE SEQUENCE [LARGE SCALE GENOMIC DNA]</scope>
    <source>
        <strain evidence="3">JCM 14370</strain>
    </source>
</reference>
<dbReference type="Pfam" id="PF01370">
    <property type="entry name" value="Epimerase"/>
    <property type="match status" value="1"/>
</dbReference>
<keyword evidence="3" id="KW-1185">Reference proteome</keyword>
<evidence type="ECO:0000259" key="1">
    <source>
        <dbReference type="Pfam" id="PF01370"/>
    </source>
</evidence>
<dbReference type="EMBL" id="BMOD01000028">
    <property type="protein sequence ID" value="GGJ54060.1"/>
    <property type="molecule type" value="Genomic_DNA"/>
</dbReference>
<dbReference type="SUPFAM" id="SSF51735">
    <property type="entry name" value="NAD(P)-binding Rossmann-fold domains"/>
    <property type="match status" value="1"/>
</dbReference>
<organism evidence="2 3">
    <name type="scientific">Deinococcus roseus</name>
    <dbReference type="NCBI Taxonomy" id="392414"/>
    <lineage>
        <taxon>Bacteria</taxon>
        <taxon>Thermotogati</taxon>
        <taxon>Deinococcota</taxon>
        <taxon>Deinococci</taxon>
        <taxon>Deinococcales</taxon>
        <taxon>Deinococcaceae</taxon>
        <taxon>Deinococcus</taxon>
    </lineage>
</organism>
<gene>
    <name evidence="2" type="primary">hpnA</name>
    <name evidence="2" type="ORF">GCM10008938_45140</name>
</gene>
<dbReference type="InterPro" id="IPR036291">
    <property type="entry name" value="NAD(P)-bd_dom_sf"/>
</dbReference>
<accession>A0ABQ2DD77</accession>
<sequence>MTILVTGGTGFVGGALVRHLLKDHAGIRVLARTPAKARDLQALGVEVVKGDVLDPNSLKAALNGVDTLFHVAAVYDFWMPRKSDIVTIAVQGTQNVLQAALESGVKKVVFTSSYNTIGEKPGTVGTEETVHRGPYYAVYEQAKVESERVALEYVQKGLPVVIVNPGSVYGPGDFKPTGMVFLQAMQGKLPGVVDGFYNYVYIDDVARGHILAAEKGKMGERYLLAGPAITVWEFIRQGRALLGLGPVLKFPYWMVMVVACVMEGFSMLTRKPPMIPIDLVRVSRYGIHVDGSKAVQELGLQYTPLEVGLPRTLEWYHRQGIIKRPPIKRVDL</sequence>
<protein>
    <submittedName>
        <fullName evidence="2">Dihydroflavonol-4-reductase</fullName>
    </submittedName>
</protein>
<name>A0ABQ2DD77_9DEIO</name>
<comment type="caution">
    <text evidence="2">The sequence shown here is derived from an EMBL/GenBank/DDBJ whole genome shotgun (WGS) entry which is preliminary data.</text>
</comment>
<dbReference type="PANTHER" id="PTHR48079">
    <property type="entry name" value="PROTEIN YEEZ"/>
    <property type="match status" value="1"/>
</dbReference>
<dbReference type="PANTHER" id="PTHR48079:SF6">
    <property type="entry name" value="NAD(P)-BINDING DOMAIN-CONTAINING PROTEIN-RELATED"/>
    <property type="match status" value="1"/>
</dbReference>